<keyword evidence="1" id="KW-0175">Coiled coil</keyword>
<reference evidence="3" key="1">
    <citation type="submission" date="2020-12" db="EMBL/GenBank/DDBJ databases">
        <title>Enhanced detection system for hospital associated transmission using whole genome sequencing surveillance.</title>
        <authorList>
            <person name="Harrison L.H."/>
            <person name="Van Tyne D."/>
            <person name="Marsh J.W."/>
            <person name="Griffith M.P."/>
            <person name="Snyder D.J."/>
            <person name="Cooper V.S."/>
            <person name="Mustapha M."/>
        </authorList>
    </citation>
    <scope>NUCLEOTIDE SEQUENCE</scope>
    <source>
        <strain evidence="3">PSB00042</strain>
    </source>
</reference>
<evidence type="ECO:0000256" key="2">
    <source>
        <dbReference type="SAM" id="Phobius"/>
    </source>
</evidence>
<feature type="transmembrane region" description="Helical" evidence="2">
    <location>
        <begin position="33"/>
        <end position="57"/>
    </location>
</feature>
<evidence type="ECO:0000313" key="4">
    <source>
        <dbReference type="Proteomes" id="UP000637061"/>
    </source>
</evidence>
<keyword evidence="2" id="KW-0472">Membrane</keyword>
<proteinExistence type="predicted"/>
<gene>
    <name evidence="3" type="ORF">JEU22_00635</name>
</gene>
<dbReference type="Proteomes" id="UP000637061">
    <property type="component" value="Unassembled WGS sequence"/>
</dbReference>
<organism evidence="3 4">
    <name type="scientific">Pseudomonas putida</name>
    <name type="common">Arthrobacter siderocapsulatus</name>
    <dbReference type="NCBI Taxonomy" id="303"/>
    <lineage>
        <taxon>Bacteria</taxon>
        <taxon>Pseudomonadati</taxon>
        <taxon>Pseudomonadota</taxon>
        <taxon>Gammaproteobacteria</taxon>
        <taxon>Pseudomonadales</taxon>
        <taxon>Pseudomonadaceae</taxon>
        <taxon>Pseudomonas</taxon>
    </lineage>
</organism>
<dbReference type="EMBL" id="JAEHTE010000001">
    <property type="protein sequence ID" value="MBI6882420.1"/>
    <property type="molecule type" value="Genomic_DNA"/>
</dbReference>
<evidence type="ECO:0000256" key="1">
    <source>
        <dbReference type="SAM" id="Coils"/>
    </source>
</evidence>
<evidence type="ECO:0000313" key="3">
    <source>
        <dbReference type="EMBL" id="MBI6882420.1"/>
    </source>
</evidence>
<dbReference type="AlphaFoldDB" id="A0A8I1E9R8"/>
<sequence length="300" mass="32374">MASNIQTALKNCLSREAERLKKYDWNSNSEDNVACLIGGAILGVSAVTLIASAGGIANIPSYVELKAAQSGAVVSHFIADHATAIMGVGGSIVTTAAMVFLKGLKEEQKVLKQRVDHAFNKLGHGLDYIKNVEQAYDAVLANNEVLVKEVNAEAKWISSILSNPTQRQAEILAPTGAFKREVATIETLKAAYIHGVKKTLADAVSTNSIFYGRLGCPSMAMEKSIISGMLDYYVAADKKVPGVIDKLHFVLVGDPDALKSPERAERLTNNAINAILELKGKKVVKRENRQESRYADDFGL</sequence>
<name>A0A8I1E9R8_PSEPU</name>
<comment type="caution">
    <text evidence="3">The sequence shown here is derived from an EMBL/GenBank/DDBJ whole genome shotgun (WGS) entry which is preliminary data.</text>
</comment>
<feature type="transmembrane region" description="Helical" evidence="2">
    <location>
        <begin position="77"/>
        <end position="101"/>
    </location>
</feature>
<accession>A0A8I1E9R8</accession>
<keyword evidence="2" id="KW-0812">Transmembrane</keyword>
<feature type="coiled-coil region" evidence="1">
    <location>
        <begin position="101"/>
        <end position="149"/>
    </location>
</feature>
<dbReference type="RefSeq" id="WP_198746039.1">
    <property type="nucleotide sequence ID" value="NZ_JAEHTE010000001.1"/>
</dbReference>
<protein>
    <submittedName>
        <fullName evidence="3">Uncharacterized protein</fullName>
    </submittedName>
</protein>
<keyword evidence="2" id="KW-1133">Transmembrane helix</keyword>